<evidence type="ECO:0000313" key="1">
    <source>
        <dbReference type="EMBL" id="KAB5541528.1"/>
    </source>
</evidence>
<dbReference type="PANTHER" id="PTHR47002">
    <property type="entry name" value="AQUAPORIN-LIKE"/>
    <property type="match status" value="1"/>
</dbReference>
<evidence type="ECO:0000313" key="2">
    <source>
        <dbReference type="Proteomes" id="UP000326939"/>
    </source>
</evidence>
<protein>
    <submittedName>
        <fullName evidence="1">Uncharacterized protein</fullName>
    </submittedName>
</protein>
<keyword evidence="2" id="KW-1185">Reference proteome</keyword>
<dbReference type="Proteomes" id="UP000326939">
    <property type="component" value="Chromosome 9"/>
</dbReference>
<sequence>MEVVEGQGNLIDDWYLLYVTLTCFWRSLMCSTAKSNLSVQKRNQGVTGRTGYAGVGLNPARFCLGPSLLKGGRLWYGYRVYWVGSFY</sequence>
<proteinExistence type="predicted"/>
<reference evidence="2" key="1">
    <citation type="journal article" date="2019" name="Gigascience">
        <title>De novo genome assembly of the endangered Acer yangbiense, a plant species with extremely small populations endemic to Yunnan Province, China.</title>
        <authorList>
            <person name="Yang J."/>
            <person name="Wariss H.M."/>
            <person name="Tao L."/>
            <person name="Zhang R."/>
            <person name="Yun Q."/>
            <person name="Hollingsworth P."/>
            <person name="Dao Z."/>
            <person name="Luo G."/>
            <person name="Guo H."/>
            <person name="Ma Y."/>
            <person name="Sun W."/>
        </authorList>
    </citation>
    <scope>NUCLEOTIDE SEQUENCE [LARGE SCALE GENOMIC DNA]</scope>
    <source>
        <strain evidence="2">cv. br00</strain>
    </source>
</reference>
<dbReference type="AlphaFoldDB" id="A0A5N5LGB6"/>
<dbReference type="PANTHER" id="PTHR47002:SF6">
    <property type="entry name" value="X INTRINSIC PROTEIN"/>
    <property type="match status" value="1"/>
</dbReference>
<accession>A0A5N5LGB6</accession>
<comment type="caution">
    <text evidence="1">The sequence shown here is derived from an EMBL/GenBank/DDBJ whole genome shotgun (WGS) entry which is preliminary data.</text>
</comment>
<dbReference type="EMBL" id="VDCV01000009">
    <property type="protein sequence ID" value="KAB5541528.1"/>
    <property type="molecule type" value="Genomic_DNA"/>
</dbReference>
<organism evidence="1 2">
    <name type="scientific">Salix brachista</name>
    <dbReference type="NCBI Taxonomy" id="2182728"/>
    <lineage>
        <taxon>Eukaryota</taxon>
        <taxon>Viridiplantae</taxon>
        <taxon>Streptophyta</taxon>
        <taxon>Embryophyta</taxon>
        <taxon>Tracheophyta</taxon>
        <taxon>Spermatophyta</taxon>
        <taxon>Magnoliopsida</taxon>
        <taxon>eudicotyledons</taxon>
        <taxon>Gunneridae</taxon>
        <taxon>Pentapetalae</taxon>
        <taxon>rosids</taxon>
        <taxon>fabids</taxon>
        <taxon>Malpighiales</taxon>
        <taxon>Salicaceae</taxon>
        <taxon>Saliceae</taxon>
        <taxon>Salix</taxon>
    </lineage>
</organism>
<name>A0A5N5LGB6_9ROSI</name>
<gene>
    <name evidence="1" type="ORF">DKX38_014502</name>
</gene>